<dbReference type="PANTHER" id="PTHR30443">
    <property type="entry name" value="INNER MEMBRANE PROTEIN"/>
    <property type="match status" value="1"/>
</dbReference>
<dbReference type="PANTHER" id="PTHR30443:SF0">
    <property type="entry name" value="PHOSPHOETHANOLAMINE TRANSFERASE EPTA"/>
    <property type="match status" value="1"/>
</dbReference>
<feature type="non-terminal residue" evidence="2">
    <location>
        <position position="147"/>
    </location>
</feature>
<protein>
    <submittedName>
        <fullName evidence="2">Phosphoethanolamine transferase</fullName>
    </submittedName>
</protein>
<feature type="non-terminal residue" evidence="2">
    <location>
        <position position="1"/>
    </location>
</feature>
<name>A0ABX4TIR6_9HYPH</name>
<keyword evidence="2" id="KW-0808">Transferase</keyword>
<keyword evidence="3" id="KW-1185">Reference proteome</keyword>
<feature type="domain" description="Sulfatase N-terminal" evidence="1">
    <location>
        <begin position="42"/>
        <end position="138"/>
    </location>
</feature>
<evidence type="ECO:0000259" key="1">
    <source>
        <dbReference type="Pfam" id="PF00884"/>
    </source>
</evidence>
<reference evidence="2 3" key="1">
    <citation type="journal article" date="2018" name="FEMS Microbiol. Ecol.">
        <title>Co-invading symbiotic mutualists of Medicago polymorpha retain high ancestral diversity and contain diverse accessory genomes.</title>
        <authorList>
            <person name="Porter S.S."/>
            <person name="Faber-Hammond J.J."/>
            <person name="Friesen M.L."/>
        </authorList>
    </citation>
    <scope>NUCLEOTIDE SEQUENCE [LARGE SCALE GENOMIC DNA]</scope>
    <source>
        <strain evidence="2 3">Str16</strain>
    </source>
</reference>
<gene>
    <name evidence="2" type="ORF">BMJ33_19230</name>
</gene>
<dbReference type="Pfam" id="PF00884">
    <property type="entry name" value="Sulfatase"/>
    <property type="match status" value="1"/>
</dbReference>
<sequence>VGSAASFLVDQSREQSIILQPIGSDAEVADALPSADRRPRVTIVVVGETARAQNFQLGGYARETNSELKRRDIIYFKDTSSCGTATAVSVPCMFSVYGRKDYSHAKALATENLVDVLRRAGIKTEWWDNNTGDKHVADRIKKTDLFK</sequence>
<dbReference type="RefSeq" id="WP_146260556.1">
    <property type="nucleotide sequence ID" value="NZ_NBUC01000094.1"/>
</dbReference>
<dbReference type="EMBL" id="NBUC01000094">
    <property type="protein sequence ID" value="PLU01314.1"/>
    <property type="molecule type" value="Genomic_DNA"/>
</dbReference>
<comment type="caution">
    <text evidence="2">The sequence shown here is derived from an EMBL/GenBank/DDBJ whole genome shotgun (WGS) entry which is preliminary data.</text>
</comment>
<organism evidence="2 3">
    <name type="scientific">Sinorhizobium medicae</name>
    <dbReference type="NCBI Taxonomy" id="110321"/>
    <lineage>
        <taxon>Bacteria</taxon>
        <taxon>Pseudomonadati</taxon>
        <taxon>Pseudomonadota</taxon>
        <taxon>Alphaproteobacteria</taxon>
        <taxon>Hyphomicrobiales</taxon>
        <taxon>Rhizobiaceae</taxon>
        <taxon>Sinorhizobium/Ensifer group</taxon>
        <taxon>Sinorhizobium</taxon>
    </lineage>
</organism>
<accession>A0ABX4TIR6</accession>
<dbReference type="InterPro" id="IPR017850">
    <property type="entry name" value="Alkaline_phosphatase_core_sf"/>
</dbReference>
<dbReference type="Proteomes" id="UP001190825">
    <property type="component" value="Unassembled WGS sequence"/>
</dbReference>
<proteinExistence type="predicted"/>
<dbReference type="InterPro" id="IPR000917">
    <property type="entry name" value="Sulfatase_N"/>
</dbReference>
<evidence type="ECO:0000313" key="3">
    <source>
        <dbReference type="Proteomes" id="UP001190825"/>
    </source>
</evidence>
<dbReference type="Gene3D" id="3.40.720.10">
    <property type="entry name" value="Alkaline Phosphatase, subunit A"/>
    <property type="match status" value="1"/>
</dbReference>
<evidence type="ECO:0000313" key="2">
    <source>
        <dbReference type="EMBL" id="PLU01314.1"/>
    </source>
</evidence>
<dbReference type="GO" id="GO:0016740">
    <property type="term" value="F:transferase activity"/>
    <property type="evidence" value="ECO:0007669"/>
    <property type="project" value="UniProtKB-KW"/>
</dbReference>
<dbReference type="InterPro" id="IPR040423">
    <property type="entry name" value="PEA_transferase"/>
</dbReference>